<dbReference type="InterPro" id="IPR000639">
    <property type="entry name" value="Epox_hydrolase-like"/>
</dbReference>
<keyword evidence="1" id="KW-0378">Hydrolase</keyword>
<reference evidence="4 5" key="1">
    <citation type="journal article" date="2018" name="Sci. Rep.">
        <title>Characterisation of pathogen-specific regions and novel effector candidates in Fusarium oxysporum f. sp. cepae.</title>
        <authorList>
            <person name="Armitage A.D."/>
            <person name="Taylor A."/>
            <person name="Sobczyk M.K."/>
            <person name="Baxter L."/>
            <person name="Greenfield B.P."/>
            <person name="Bates H.J."/>
            <person name="Wilson F."/>
            <person name="Jackson A.C."/>
            <person name="Ott S."/>
            <person name="Harrison R.J."/>
            <person name="Clarkson J.P."/>
        </authorList>
    </citation>
    <scope>NUCLEOTIDE SEQUENCE [LARGE SCALE GENOMIC DNA]</scope>
    <source>
        <strain evidence="4 5">Fo_A28</strain>
    </source>
</reference>
<evidence type="ECO:0000313" key="4">
    <source>
        <dbReference type="EMBL" id="RKK85588.1"/>
    </source>
</evidence>
<feature type="domain" description="AB hydrolase-1" evidence="3">
    <location>
        <begin position="34"/>
        <end position="156"/>
    </location>
</feature>
<accession>A0A420NZ84</accession>
<dbReference type="VEuPathDB" id="FungiDB:FOXG_04649"/>
<dbReference type="GO" id="GO:0016787">
    <property type="term" value="F:hydrolase activity"/>
    <property type="evidence" value="ECO:0007669"/>
    <property type="project" value="UniProtKB-KW"/>
</dbReference>
<dbReference type="VEuPathDB" id="FungiDB:FOZG_02366"/>
<dbReference type="VEuPathDB" id="FungiDB:FOC4_g10010074"/>
<dbReference type="Pfam" id="PF00561">
    <property type="entry name" value="Abhydrolase_1"/>
    <property type="match status" value="1"/>
</dbReference>
<dbReference type="InterPro" id="IPR000073">
    <property type="entry name" value="AB_hydrolase_1"/>
</dbReference>
<dbReference type="VEuPathDB" id="FungiDB:FOC1_g10005525"/>
<evidence type="ECO:0000256" key="1">
    <source>
        <dbReference type="ARBA" id="ARBA00022801"/>
    </source>
</evidence>
<dbReference type="VEuPathDB" id="FungiDB:FOMG_02449"/>
<evidence type="ECO:0000259" key="3">
    <source>
        <dbReference type="Pfam" id="PF00561"/>
    </source>
</evidence>
<dbReference type="InterPro" id="IPR029058">
    <property type="entry name" value="AB_hydrolase_fold"/>
</dbReference>
<evidence type="ECO:0000313" key="5">
    <source>
        <dbReference type="Proteomes" id="UP000285860"/>
    </source>
</evidence>
<dbReference type="AlphaFoldDB" id="A0A420NZ84"/>
<sequence>MFEDFKPFTIEVQSDPRVTIFGKKSYSRVSKSLPPLLLLHGFPQSYHCWHKVAPSLTDKYHVVAMDLRGYGASSKPEPISQYAKSLMARDCAIVMSNLGFETFFVCAHDRGARVAHKLCVDYPERVRKTILLDIAPTLDMYSTTSFAMAKTYYHWFFLIQKEPFPEELIASNARLVAEVFLTGHGGGEVERFDKDCLDYYIDRLQDKECIHAMCQEYRASASVDLDEARKDQEMGKKIECPLQILWSKHGLIEAHYDPLWLWRALAKDQEAVSGWAVDSSHFIPDDVPQQLASAIQTFLT</sequence>
<organism evidence="4 5">
    <name type="scientific">Fusarium oxysporum</name>
    <name type="common">Fusarium vascular wilt</name>
    <dbReference type="NCBI Taxonomy" id="5507"/>
    <lineage>
        <taxon>Eukaryota</taxon>
        <taxon>Fungi</taxon>
        <taxon>Dikarya</taxon>
        <taxon>Ascomycota</taxon>
        <taxon>Pezizomycotina</taxon>
        <taxon>Sordariomycetes</taxon>
        <taxon>Hypocreomycetidae</taxon>
        <taxon>Hypocreales</taxon>
        <taxon>Nectriaceae</taxon>
        <taxon>Fusarium</taxon>
        <taxon>Fusarium oxysporum species complex</taxon>
    </lineage>
</organism>
<dbReference type="PRINTS" id="PR00111">
    <property type="entry name" value="ABHYDROLASE"/>
</dbReference>
<dbReference type="Proteomes" id="UP000285860">
    <property type="component" value="Unassembled WGS sequence"/>
</dbReference>
<protein>
    <recommendedName>
        <fullName evidence="3">AB hydrolase-1 domain-containing protein</fullName>
    </recommendedName>
</protein>
<evidence type="ECO:0000256" key="2">
    <source>
        <dbReference type="ARBA" id="ARBA00038334"/>
    </source>
</evidence>
<comment type="similarity">
    <text evidence="2">Belongs to the AB hydrolase superfamily. Epoxide hydrolase family.</text>
</comment>
<dbReference type="SUPFAM" id="SSF53474">
    <property type="entry name" value="alpha/beta-Hydrolases"/>
    <property type="match status" value="1"/>
</dbReference>
<comment type="caution">
    <text evidence="4">The sequence shown here is derived from an EMBL/GenBank/DDBJ whole genome shotgun (WGS) entry which is preliminary data.</text>
</comment>
<name>A0A420NZ84_FUSOX</name>
<gene>
    <name evidence="4" type="ORF">BFJ68_g17249</name>
</gene>
<dbReference type="EMBL" id="MRCY01000471">
    <property type="protein sequence ID" value="RKK85588.1"/>
    <property type="molecule type" value="Genomic_DNA"/>
</dbReference>
<dbReference type="VEuPathDB" id="FungiDB:HZS61_014732"/>
<proteinExistence type="inferred from homology"/>
<dbReference type="VEuPathDB" id="FungiDB:FOIG_08557"/>
<dbReference type="PRINTS" id="PR00412">
    <property type="entry name" value="EPOXHYDRLASE"/>
</dbReference>
<dbReference type="PANTHER" id="PTHR43329">
    <property type="entry name" value="EPOXIDE HYDROLASE"/>
    <property type="match status" value="1"/>
</dbReference>
<dbReference type="Gene3D" id="3.40.50.1820">
    <property type="entry name" value="alpha/beta hydrolase"/>
    <property type="match status" value="1"/>
</dbReference>